<dbReference type="PANTHER" id="PTHR22893:SF91">
    <property type="entry name" value="NADPH DEHYDROGENASE 2-RELATED"/>
    <property type="match status" value="1"/>
</dbReference>
<dbReference type="RefSeq" id="WP_381238538.1">
    <property type="nucleotide sequence ID" value="NZ_JBHSKH010000057.1"/>
</dbReference>
<evidence type="ECO:0000313" key="3">
    <source>
        <dbReference type="Proteomes" id="UP001597058"/>
    </source>
</evidence>
<reference evidence="3" key="1">
    <citation type="journal article" date="2019" name="Int. J. Syst. Evol. Microbiol.">
        <title>The Global Catalogue of Microorganisms (GCM) 10K type strain sequencing project: providing services to taxonomists for standard genome sequencing and annotation.</title>
        <authorList>
            <consortium name="The Broad Institute Genomics Platform"/>
            <consortium name="The Broad Institute Genome Sequencing Center for Infectious Disease"/>
            <person name="Wu L."/>
            <person name="Ma J."/>
        </authorList>
    </citation>
    <scope>NUCLEOTIDE SEQUENCE [LARGE SCALE GENOMIC DNA]</scope>
    <source>
        <strain evidence="3">CGMCC 4.7020</strain>
    </source>
</reference>
<dbReference type="InterPro" id="IPR001155">
    <property type="entry name" value="OxRdtase_FMN_N"/>
</dbReference>
<organism evidence="2 3">
    <name type="scientific">Streptomyces kaempferi</name>
    <dbReference type="NCBI Taxonomy" id="333725"/>
    <lineage>
        <taxon>Bacteria</taxon>
        <taxon>Bacillati</taxon>
        <taxon>Actinomycetota</taxon>
        <taxon>Actinomycetes</taxon>
        <taxon>Kitasatosporales</taxon>
        <taxon>Streptomycetaceae</taxon>
        <taxon>Streptomyces</taxon>
    </lineage>
</organism>
<dbReference type="InterPro" id="IPR013785">
    <property type="entry name" value="Aldolase_TIM"/>
</dbReference>
<feature type="domain" description="NADH:flavin oxidoreductase/NADH oxidase N-terminal" evidence="1">
    <location>
        <begin position="3"/>
        <end position="330"/>
    </location>
</feature>
<accession>A0ABW3XPH3</accession>
<dbReference type="Gene3D" id="3.20.20.70">
    <property type="entry name" value="Aldolase class I"/>
    <property type="match status" value="1"/>
</dbReference>
<evidence type="ECO:0000259" key="1">
    <source>
        <dbReference type="Pfam" id="PF00724"/>
    </source>
</evidence>
<dbReference type="InterPro" id="IPR045247">
    <property type="entry name" value="Oye-like"/>
</dbReference>
<dbReference type="Pfam" id="PF00724">
    <property type="entry name" value="Oxidored_FMN"/>
    <property type="match status" value="1"/>
</dbReference>
<dbReference type="Proteomes" id="UP001597058">
    <property type="component" value="Unassembled WGS sequence"/>
</dbReference>
<dbReference type="CDD" id="cd02933">
    <property type="entry name" value="OYE_like_FMN"/>
    <property type="match status" value="1"/>
</dbReference>
<name>A0ABW3XPH3_9ACTN</name>
<dbReference type="PANTHER" id="PTHR22893">
    <property type="entry name" value="NADH OXIDOREDUCTASE-RELATED"/>
    <property type="match status" value="1"/>
</dbReference>
<protein>
    <submittedName>
        <fullName evidence="2">Alkene reductase</fullName>
    </submittedName>
</protein>
<evidence type="ECO:0000313" key="2">
    <source>
        <dbReference type="EMBL" id="MFD1311235.1"/>
    </source>
</evidence>
<comment type="caution">
    <text evidence="2">The sequence shown here is derived from an EMBL/GenBank/DDBJ whole genome shotgun (WGS) entry which is preliminary data.</text>
</comment>
<proteinExistence type="predicted"/>
<keyword evidence="3" id="KW-1185">Reference proteome</keyword>
<dbReference type="EMBL" id="JBHTMM010000073">
    <property type="protein sequence ID" value="MFD1311235.1"/>
    <property type="molecule type" value="Genomic_DNA"/>
</dbReference>
<sequence length="357" mass="37865">MTNLFEPVTVGKWVLSNRIAMAPMTRNRAGEGQVPQEISAQYYGQRAGAGLIIAEGTQPSPRGQGYLDSPGIHSSEQIEGWRLIAEAVHARNGHIVVQLMHAGRIAHPENKPGQETVAPSAVAAPDEIFTAKGMQPYPVPRALETHELPELVEEFVHAARSAVEAGLDGVELHAANGYLLHQFLAPSTNLRTDEYGGSPAARARLVVEVAGAVAGAIGPERVGIRISPAHNIHGAVEDDTAETAATYRALLDGIAPLGLAYLHALADPADALIQELRTRFSGPFIASDGFAQVTTKESAQGILDAGLADVVAVGRPYIANPDLVRRWSTRAELNEADPATFYGGGASGYIDYPDLKD</sequence>
<gene>
    <name evidence="2" type="ORF">ACFQ5X_36165</name>
</gene>
<dbReference type="SUPFAM" id="SSF51395">
    <property type="entry name" value="FMN-linked oxidoreductases"/>
    <property type="match status" value="1"/>
</dbReference>